<evidence type="ECO:0000259" key="2">
    <source>
        <dbReference type="Pfam" id="PF22013"/>
    </source>
</evidence>
<evidence type="ECO:0000259" key="1">
    <source>
        <dbReference type="Pfam" id="PF18096"/>
    </source>
</evidence>
<dbReference type="EMBL" id="BMXB01000002">
    <property type="protein sequence ID" value="GHA30562.1"/>
    <property type="molecule type" value="Genomic_DNA"/>
</dbReference>
<evidence type="ECO:0008006" key="5">
    <source>
        <dbReference type="Google" id="ProtNLM"/>
    </source>
</evidence>
<dbReference type="Pfam" id="PF22013">
    <property type="entry name" value="PG_1098_Fer"/>
    <property type="match status" value="1"/>
</dbReference>
<dbReference type="CDD" id="cd02440">
    <property type="entry name" value="AdoMet_MTases"/>
    <property type="match status" value="1"/>
</dbReference>
<dbReference type="InterPro" id="IPR041497">
    <property type="entry name" value="Thump-like"/>
</dbReference>
<evidence type="ECO:0000313" key="4">
    <source>
        <dbReference type="Proteomes" id="UP000610456"/>
    </source>
</evidence>
<accession>A0A918S9T7</accession>
<name>A0A918S9T7_9FLAO</name>
<organism evidence="3 4">
    <name type="scientific">Salinimicrobium marinum</name>
    <dbReference type="NCBI Taxonomy" id="680283"/>
    <lineage>
        <taxon>Bacteria</taxon>
        <taxon>Pseudomonadati</taxon>
        <taxon>Bacteroidota</taxon>
        <taxon>Flavobacteriia</taxon>
        <taxon>Flavobacteriales</taxon>
        <taxon>Flavobacteriaceae</taxon>
        <taxon>Salinimicrobium</taxon>
    </lineage>
</organism>
<dbReference type="InterPro" id="IPR054168">
    <property type="entry name" value="PG_1098_Fer"/>
</dbReference>
<dbReference type="Proteomes" id="UP000610456">
    <property type="component" value="Unassembled WGS sequence"/>
</dbReference>
<reference evidence="3" key="1">
    <citation type="journal article" date="2014" name="Int. J. Syst. Evol. Microbiol.">
        <title>Complete genome sequence of Corynebacterium casei LMG S-19264T (=DSM 44701T), isolated from a smear-ripened cheese.</title>
        <authorList>
            <consortium name="US DOE Joint Genome Institute (JGI-PGF)"/>
            <person name="Walter F."/>
            <person name="Albersmeier A."/>
            <person name="Kalinowski J."/>
            <person name="Ruckert C."/>
        </authorList>
    </citation>
    <scope>NUCLEOTIDE SEQUENCE</scope>
    <source>
        <strain evidence="3">KCTC 12719</strain>
    </source>
</reference>
<keyword evidence="4" id="KW-1185">Reference proteome</keyword>
<dbReference type="Pfam" id="PF18096">
    <property type="entry name" value="Thump_like"/>
    <property type="match status" value="1"/>
</dbReference>
<gene>
    <name evidence="3" type="ORF">GCM10007103_10020</name>
</gene>
<dbReference type="AlphaFoldDB" id="A0A918S9T7"/>
<evidence type="ECO:0000313" key="3">
    <source>
        <dbReference type="EMBL" id="GHA30562.1"/>
    </source>
</evidence>
<dbReference type="Gene3D" id="3.40.50.150">
    <property type="entry name" value="Vaccinia Virus protein VP39"/>
    <property type="match status" value="1"/>
</dbReference>
<dbReference type="InterPro" id="IPR029063">
    <property type="entry name" value="SAM-dependent_MTases_sf"/>
</dbReference>
<dbReference type="Gene3D" id="1.10.10.1110">
    <property type="entry name" value="Methyltransferase PG1098, N-terminal domain"/>
    <property type="match status" value="1"/>
</dbReference>
<proteinExistence type="predicted"/>
<feature type="domain" description="THUMP-like" evidence="1">
    <location>
        <begin position="321"/>
        <end position="391"/>
    </location>
</feature>
<protein>
    <recommendedName>
        <fullName evidence="5">THUMP-like domain-containing protein</fullName>
    </recommendedName>
</protein>
<dbReference type="RefSeq" id="WP_189603607.1">
    <property type="nucleotide sequence ID" value="NZ_BMXB01000002.1"/>
</dbReference>
<dbReference type="SUPFAM" id="SSF53335">
    <property type="entry name" value="S-adenosyl-L-methionine-dependent methyltransferases"/>
    <property type="match status" value="1"/>
</dbReference>
<sequence length="392" mass="45148">MNRALLHKKVQDFIQENYKEDISKIVLKGSPFEDVTVQELAIQLHGKRKAEKKLPTWFHSKGIIYPPKLNLEQTSSEKTAKYKASLINGENLLDITGGFGIDSYFFSKNFEKVVHCELDPSLSEVVAHNYSQQEIRNVELFPGDGIEFLEHTNHYFSWIYIDPSRRNDSRERVFHLSDCLPNVPQHLDLLFKKTSGIMIKTSPLLDLQAGLFALKKVAEIHIIAVDNDVKELLWILEKNASETVQIKTFNFTNKGTETYNNIFGNFSEANYSEPLSYLYEPNAAIMKSGLFGALGEAFDLPKLHSNSHLFTSEKFKENFPGRKFEILEVLPFNRKKLKKHLKMDKANITTRNFPESVERLRQHLKLKEGGEHYLFFTTTIKEEKICIICAKA</sequence>
<comment type="caution">
    <text evidence="3">The sequence shown here is derived from an EMBL/GenBank/DDBJ whole genome shotgun (WGS) entry which is preliminary data.</text>
</comment>
<reference evidence="3" key="2">
    <citation type="submission" date="2020-09" db="EMBL/GenBank/DDBJ databases">
        <authorList>
            <person name="Sun Q."/>
            <person name="Kim S."/>
        </authorList>
    </citation>
    <scope>NUCLEOTIDE SEQUENCE</scope>
    <source>
        <strain evidence="3">KCTC 12719</strain>
    </source>
</reference>
<feature type="domain" description="PG-1098 ferredoxin-like" evidence="2">
    <location>
        <begin position="277"/>
        <end position="320"/>
    </location>
</feature>